<protein>
    <recommendedName>
        <fullName evidence="8">Bms1-type G domain-containing protein</fullName>
    </recommendedName>
</protein>
<dbReference type="EnsemblPlants" id="Solyc04g082320.3.1">
    <property type="protein sequence ID" value="Solyc04g082320.3.1"/>
    <property type="gene ID" value="Solyc04g082320.3"/>
</dbReference>
<evidence type="ECO:0000256" key="3">
    <source>
        <dbReference type="ARBA" id="ARBA00022737"/>
    </source>
</evidence>
<feature type="compositionally biased region" description="Basic and acidic residues" evidence="7">
    <location>
        <begin position="56"/>
        <end position="71"/>
    </location>
</feature>
<dbReference type="SMART" id="SM01362">
    <property type="entry name" value="DUF663"/>
    <property type="match status" value="1"/>
</dbReference>
<proteinExistence type="predicted"/>
<feature type="region of interest" description="Disordered" evidence="7">
    <location>
        <begin position="1"/>
        <end position="76"/>
    </location>
</feature>
<dbReference type="Gene3D" id="1.25.40.10">
    <property type="entry name" value="Tetratricopeptide repeat domain"/>
    <property type="match status" value="4"/>
</dbReference>
<dbReference type="GO" id="GO:0005730">
    <property type="term" value="C:nucleolus"/>
    <property type="evidence" value="ECO:0007669"/>
    <property type="project" value="UniProtKB-SubCell"/>
</dbReference>
<dbReference type="GO" id="GO:0005525">
    <property type="term" value="F:GTP binding"/>
    <property type="evidence" value="ECO:0000318"/>
    <property type="project" value="GO_Central"/>
</dbReference>
<dbReference type="SMART" id="SM00785">
    <property type="entry name" value="AARP2CN"/>
    <property type="match status" value="1"/>
</dbReference>
<keyword evidence="2" id="KW-0690">Ribosome biogenesis</keyword>
<dbReference type="PANTHER" id="PTHR47859">
    <property type="entry name" value="PENTATRICOPEPTIDE REPEAT-CONTAINING PROTEIN"/>
    <property type="match status" value="1"/>
</dbReference>
<reference evidence="9" key="1">
    <citation type="journal article" date="2012" name="Nature">
        <title>The tomato genome sequence provides insights into fleshy fruit evolution.</title>
        <authorList>
            <consortium name="Tomato Genome Consortium"/>
        </authorList>
    </citation>
    <scope>NUCLEOTIDE SEQUENCE [LARGE SCALE GENOMIC DNA]</scope>
    <source>
        <strain evidence="9">cv. Heinz 1706</strain>
    </source>
</reference>
<dbReference type="InterPro" id="IPR030387">
    <property type="entry name" value="G_Bms1/Tsr1_dom"/>
</dbReference>
<keyword evidence="6" id="KW-0175">Coiled coil</keyword>
<evidence type="ECO:0000313" key="9">
    <source>
        <dbReference type="EnsemblPlants" id="Solyc04g082320.3.1"/>
    </source>
</evidence>
<evidence type="ECO:0000259" key="8">
    <source>
        <dbReference type="PROSITE" id="PS51714"/>
    </source>
</evidence>
<feature type="domain" description="Bms1-type G" evidence="8">
    <location>
        <begin position="78"/>
        <end position="240"/>
    </location>
</feature>
<comment type="subcellular location">
    <subcellularLocation>
        <location evidence="1">Nucleus</location>
        <location evidence="1">Nucleolus</location>
    </subcellularLocation>
</comment>
<dbReference type="InParanoid" id="A0A3Q7GCE1"/>
<evidence type="ECO:0000256" key="1">
    <source>
        <dbReference type="ARBA" id="ARBA00004604"/>
    </source>
</evidence>
<keyword evidence="10" id="KW-1185">Reference proteome</keyword>
<dbReference type="InterPro" id="IPR002885">
    <property type="entry name" value="PPR_rpt"/>
</dbReference>
<keyword evidence="3" id="KW-0677">Repeat</keyword>
<dbReference type="PANTHER" id="PTHR47859:SF1">
    <property type="entry name" value="PENTATRICOPEPTIDE REPEAT-CONTAINING PROTEIN"/>
    <property type="match status" value="1"/>
</dbReference>
<dbReference type="Pfam" id="PF08142">
    <property type="entry name" value="AARP2CN"/>
    <property type="match status" value="1"/>
</dbReference>
<dbReference type="NCBIfam" id="TIGR00756">
    <property type="entry name" value="PPR"/>
    <property type="match status" value="2"/>
</dbReference>
<dbReference type="Gramene" id="Solyc04g082320.3.1">
    <property type="protein sequence ID" value="Solyc04g082320.3.1"/>
    <property type="gene ID" value="Solyc04g082320.3"/>
</dbReference>
<dbReference type="Proteomes" id="UP000004994">
    <property type="component" value="Chromosome 4"/>
</dbReference>
<dbReference type="InterPro" id="IPR012948">
    <property type="entry name" value="AARP2CN"/>
</dbReference>
<dbReference type="Pfam" id="PF01535">
    <property type="entry name" value="PPR"/>
    <property type="match status" value="1"/>
</dbReference>
<feature type="compositionally biased region" description="Basic residues" evidence="7">
    <location>
        <begin position="10"/>
        <end position="27"/>
    </location>
</feature>
<accession>A0A3Q7GCE1</accession>
<dbReference type="Pfam" id="PF04950">
    <property type="entry name" value="RIBIOP_C"/>
    <property type="match status" value="1"/>
</dbReference>
<dbReference type="Pfam" id="PF13041">
    <property type="entry name" value="PPR_2"/>
    <property type="match status" value="1"/>
</dbReference>
<dbReference type="PROSITE" id="PS51375">
    <property type="entry name" value="PPR"/>
    <property type="match status" value="2"/>
</dbReference>
<dbReference type="GO" id="GO:0003924">
    <property type="term" value="F:GTPase activity"/>
    <property type="evidence" value="ECO:0000318"/>
    <property type="project" value="GO_Central"/>
</dbReference>
<feature type="compositionally biased region" description="Basic and acidic residues" evidence="7">
    <location>
        <begin position="28"/>
        <end position="42"/>
    </location>
</feature>
<dbReference type="GO" id="GO:0000479">
    <property type="term" value="P:endonucleolytic cleavage of tricistronic rRNA transcript (SSU-rRNA, 5.8S rRNA, LSU-rRNA)"/>
    <property type="evidence" value="ECO:0000318"/>
    <property type="project" value="GO_Central"/>
</dbReference>
<dbReference type="PROSITE" id="PS51714">
    <property type="entry name" value="G_BMS1"/>
    <property type="match status" value="1"/>
</dbReference>
<feature type="repeat" description="PPR" evidence="5">
    <location>
        <begin position="1442"/>
        <end position="1476"/>
    </location>
</feature>
<keyword evidence="4" id="KW-0539">Nucleus</keyword>
<dbReference type="GO" id="GO:0034511">
    <property type="term" value="F:U3 snoRNA binding"/>
    <property type="evidence" value="ECO:0000318"/>
    <property type="project" value="GO_Central"/>
</dbReference>
<dbReference type="InterPro" id="IPR011990">
    <property type="entry name" value="TPR-like_helical_dom_sf"/>
</dbReference>
<evidence type="ECO:0000256" key="2">
    <source>
        <dbReference type="ARBA" id="ARBA00022517"/>
    </source>
</evidence>
<dbReference type="InterPro" id="IPR007034">
    <property type="entry name" value="BMS1_TSR1_C"/>
</dbReference>
<dbReference type="GO" id="GO:0000462">
    <property type="term" value="P:maturation of SSU-rRNA from tricistronic rRNA transcript (SSU-rRNA, 5.8S rRNA, LSU-rRNA)"/>
    <property type="evidence" value="ECO:0000318"/>
    <property type="project" value="GO_Central"/>
</dbReference>
<evidence type="ECO:0000256" key="4">
    <source>
        <dbReference type="ARBA" id="ARBA00023242"/>
    </source>
</evidence>
<feature type="repeat" description="PPR" evidence="5">
    <location>
        <begin position="1477"/>
        <end position="1511"/>
    </location>
</feature>
<dbReference type="PaxDb" id="4081-Solyc04g082320.2.1"/>
<reference evidence="9" key="2">
    <citation type="submission" date="2019-01" db="UniProtKB">
        <authorList>
            <consortium name="EnsemblPlants"/>
        </authorList>
    </citation>
    <scope>IDENTIFICATION</scope>
    <source>
        <strain evidence="9">cv. Heinz 1706</strain>
    </source>
</reference>
<dbReference type="OMA" id="IDYANEC"/>
<evidence type="ECO:0000313" key="10">
    <source>
        <dbReference type="Proteomes" id="UP000004994"/>
    </source>
</evidence>
<dbReference type="STRING" id="4081.A0A3Q7GCE1"/>
<feature type="coiled-coil region" evidence="6">
    <location>
        <begin position="453"/>
        <end position="480"/>
    </location>
</feature>
<evidence type="ECO:0000256" key="7">
    <source>
        <dbReference type="SAM" id="MobiDB-lite"/>
    </source>
</evidence>
<sequence>MGGARAQVNKAHKTRFASKSSRNVHKVSSKDKSRIAKPDRNLTKGARAARLQRNKMMREQKRDALLKEKRASSGSNSPPRVIVLFGLSRSVDLSALEQDLLKLLSADGTVVVYPAVASSEYKLRATVLKAPHGDLLACMEMAKVADLIAFVTSASSSNEEDCYIDAFGSHCLSIFRALGLPSTAVLIRDLPSELKKKNDSKKVCTSSLSSEFPEDCKFYPADTKDDLHKFLWLFKEQRFSVPHWRNQRPYLMAQKVDVVADNSISGKCTLLLSGYIRARSLSVNQLVHITGAGDFQLSKIELLKDPCSLNVRKGGDLMESDDMNEAQVISCLTPDPMKQEPLLVENVPDPLAGEQTWPTEAEMAEAERNQEERKLKRKTLPKGTSEYQAAWIVEDSDADVSESENEEEDGMVLDEGENALNSQVRMDEFELDDDQASLALVSDEETETHSMMMDGENLTREQMEEEIRKIKEAHAEDEEFPDEVDTPLDVPARKRFAKYRGLKSFRTSSWDPKESLPQEYARIFAFDNFNRTQKHVLSRAREMEQNVDECIPAGSYARLHIREVPNGVANKLNLVTKTMPVILCGLMQHESKISVLHFSLKKHDSYTDPIKSKEEMIFNLGFRQFVARPIFSSDSFNADKQKMERFLHPGRFSVASVYAPISFPPLPLIALKIKDDATPATVAAIGSLRSIDPDRIILKKIILTGYPQRVSKQKATVRYMFHNPEDVRWFKPVEVWSKCGRRGRIKEPVGTHGAMKCILNGVLQQHDTLCMSLFKRTYPRCLRERSSGGPGLWFLPSVKGEEITFAAHGNEALRKQKTRVAGNTVLAGGPSCSRSGRTDYNFRTNRSGKFLRAASTMNSSNRKSKVRASSILQRFSKLNAIRNGGKEAGGYSQAMRTLTTSNGHVGEPVSRLGQKQIVDALVLGERRRAVSLLYEFSLGNNKLSADDFASILQSCARLPDPLFVMETWKIMEEKEINISDKCYALAVRALCKGGYLKEALSLMSIMAENTNCYSMLPIYNNFLAACYETQTIDYANECMDLMEHQMVGKNEITYAQLLKLAVLQQNLSAVHEIWKECSKFYSLSLLSLRKFIWSFTELRDLNSAHTALQHMVRLAFTENSYISRTAEGRFCDLRLDIPAPSSGNWSFIDVSVDTVDSSNFDMEIQSLGRKTLSASVVKLLRWSFNDVMHACAQVQNCDLAEQLMLQMQTLGLQPSGSTYDGFIRAIATTRGFSDGVEVLKVMKEKNIKPHDSTLAVLAVMCSRELELNLAEAFLDEMSKIHNPRPYNAFLEACDVLVPGWFNKPISLSRLFFFLASQTYPSKHILASLDLDITTDRPERAVQILAKMKRLNLQPNIRTYELLFSLFGNVNAPYEEGNMLSQVDVAKRINAIEMDMMRNGIPHSHLSLRNVLKALGTEGMVKELIQYLRAAENRFSRYDTYMITPVYNTALHSLIEAKESKVATQIFKSMVSSGVTPDAATYNIMIDGCSIVGCFRSALTLISMMFRTGFNPQAVTLTGLLKILLRSEDFDGALELLNQGILEGIQLDVLLYNTIFQVAAEKGRIDVIELIVEHMHLQGVLPDPSTCSHVFAAYVDHGFYNTAMEALQVLSVRMIVEVEKDTDEKRTELENLILGEDSEDEPQILKTFKDSKEYLTVALLQLRWCAILGYPVSWSPSDSQWARRLSSNFASTNGLL</sequence>
<evidence type="ECO:0000256" key="6">
    <source>
        <dbReference type="SAM" id="Coils"/>
    </source>
</evidence>
<dbReference type="Pfam" id="PF22298">
    <property type="entry name" value="Tsr1_G-like"/>
    <property type="match status" value="1"/>
</dbReference>
<evidence type="ECO:0000256" key="5">
    <source>
        <dbReference type="PROSITE-ProRule" id="PRU00708"/>
    </source>
</evidence>
<name>A0A3Q7GCE1_SOLLC</name>
<dbReference type="Pfam" id="PF13812">
    <property type="entry name" value="PPR_3"/>
    <property type="match status" value="2"/>
</dbReference>
<organism evidence="9">
    <name type="scientific">Solanum lycopersicum</name>
    <name type="common">Tomato</name>
    <name type="synonym">Lycopersicon esculentum</name>
    <dbReference type="NCBI Taxonomy" id="4081"/>
    <lineage>
        <taxon>Eukaryota</taxon>
        <taxon>Viridiplantae</taxon>
        <taxon>Streptophyta</taxon>
        <taxon>Embryophyta</taxon>
        <taxon>Tracheophyta</taxon>
        <taxon>Spermatophyta</taxon>
        <taxon>Magnoliopsida</taxon>
        <taxon>eudicotyledons</taxon>
        <taxon>Gunneridae</taxon>
        <taxon>Pentapetalae</taxon>
        <taxon>asterids</taxon>
        <taxon>lamiids</taxon>
        <taxon>Solanales</taxon>
        <taxon>Solanaceae</taxon>
        <taxon>Solanoideae</taxon>
        <taxon>Solaneae</taxon>
        <taxon>Solanum</taxon>
        <taxon>Solanum subgen. Lycopersicon</taxon>
    </lineage>
</organism>